<proteinExistence type="predicted"/>
<keyword evidence="2" id="KW-1185">Reference proteome</keyword>
<organism evidence="1 2">
    <name type="scientific">Anaerobacillus arseniciselenatis</name>
    <dbReference type="NCBI Taxonomy" id="85682"/>
    <lineage>
        <taxon>Bacteria</taxon>
        <taxon>Bacillati</taxon>
        <taxon>Bacillota</taxon>
        <taxon>Bacilli</taxon>
        <taxon>Bacillales</taxon>
        <taxon>Bacillaceae</taxon>
        <taxon>Anaerobacillus</taxon>
    </lineage>
</organism>
<name>A0A1S2LPU8_9BACI</name>
<gene>
    <name evidence="1" type="ORF">BKP35_06640</name>
</gene>
<dbReference type="EMBL" id="MLQQ01000006">
    <property type="protein sequence ID" value="OIJ14549.1"/>
    <property type="molecule type" value="Genomic_DNA"/>
</dbReference>
<reference evidence="1 2" key="1">
    <citation type="submission" date="2016-10" db="EMBL/GenBank/DDBJ databases">
        <title>Draft genome sequences of four alkaliphilic bacteria belonging to the Anaerobacillus genus.</title>
        <authorList>
            <person name="Bassil N.M."/>
            <person name="Lloyd J.R."/>
        </authorList>
    </citation>
    <scope>NUCLEOTIDE SEQUENCE [LARGE SCALE GENOMIC DNA]</scope>
    <source>
        <strain evidence="1 2">DSM 15340</strain>
    </source>
</reference>
<dbReference type="AlphaFoldDB" id="A0A1S2LPU8"/>
<accession>A0A1S2LPU8</accession>
<sequence>MLAEIERINLITSELLFLSKPQAVKFEPVDVRQILKDTYLLFEPQFYLLGIKTEFYNGESRGVITEITFPIV</sequence>
<evidence type="ECO:0000313" key="2">
    <source>
        <dbReference type="Proteomes" id="UP000180098"/>
    </source>
</evidence>
<dbReference type="RefSeq" id="WP_071312589.1">
    <property type="nucleotide sequence ID" value="NZ_MLQQ01000006.1"/>
</dbReference>
<evidence type="ECO:0000313" key="1">
    <source>
        <dbReference type="EMBL" id="OIJ14549.1"/>
    </source>
</evidence>
<comment type="caution">
    <text evidence="1">The sequence shown here is derived from an EMBL/GenBank/DDBJ whole genome shotgun (WGS) entry which is preliminary data.</text>
</comment>
<protein>
    <submittedName>
        <fullName evidence="1">Uncharacterized protein</fullName>
    </submittedName>
</protein>
<dbReference type="Proteomes" id="UP000180098">
    <property type="component" value="Unassembled WGS sequence"/>
</dbReference>